<keyword evidence="3" id="KW-0539">Nucleus</keyword>
<dbReference type="GO" id="GO:0051315">
    <property type="term" value="P:attachment of mitotic spindle microtubules to kinetochore"/>
    <property type="evidence" value="ECO:0007669"/>
    <property type="project" value="TreeGrafter"/>
</dbReference>
<proteinExistence type="inferred from homology"/>
<dbReference type="GO" id="GO:0000776">
    <property type="term" value="C:kinetochore"/>
    <property type="evidence" value="ECO:0007669"/>
    <property type="project" value="InterPro"/>
</dbReference>
<evidence type="ECO:0000256" key="2">
    <source>
        <dbReference type="ARBA" id="ARBA00010291"/>
    </source>
</evidence>
<dbReference type="GO" id="GO:0019237">
    <property type="term" value="F:centromeric DNA binding"/>
    <property type="evidence" value="ECO:0007669"/>
    <property type="project" value="InterPro"/>
</dbReference>
<feature type="compositionally biased region" description="Polar residues" evidence="4">
    <location>
        <begin position="1"/>
        <end position="12"/>
    </location>
</feature>
<feature type="compositionally biased region" description="Polar residues" evidence="4">
    <location>
        <begin position="20"/>
        <end position="29"/>
    </location>
</feature>
<organism evidence="5 6">
    <name type="scientific">Skeletonema marinoi</name>
    <dbReference type="NCBI Taxonomy" id="267567"/>
    <lineage>
        <taxon>Eukaryota</taxon>
        <taxon>Sar</taxon>
        <taxon>Stramenopiles</taxon>
        <taxon>Ochrophyta</taxon>
        <taxon>Bacillariophyta</taxon>
        <taxon>Coscinodiscophyceae</taxon>
        <taxon>Thalassiosirophycidae</taxon>
        <taxon>Thalassiosirales</taxon>
        <taxon>Skeletonemataceae</taxon>
        <taxon>Skeletonema</taxon>
        <taxon>Skeletonema marinoi-dohrnii complex</taxon>
    </lineage>
</organism>
<dbReference type="PANTHER" id="PTHR16684:SF11">
    <property type="entry name" value="CENTROMERE PROTEIN C"/>
    <property type="match status" value="1"/>
</dbReference>
<evidence type="ECO:0000256" key="1">
    <source>
        <dbReference type="ARBA" id="ARBA00004123"/>
    </source>
</evidence>
<evidence type="ECO:0000313" key="6">
    <source>
        <dbReference type="Proteomes" id="UP001224775"/>
    </source>
</evidence>
<dbReference type="AlphaFoldDB" id="A0AAD8XU42"/>
<dbReference type="GO" id="GO:0005634">
    <property type="term" value="C:nucleus"/>
    <property type="evidence" value="ECO:0007669"/>
    <property type="project" value="UniProtKB-SubCell"/>
</dbReference>
<evidence type="ECO:0000313" key="5">
    <source>
        <dbReference type="EMBL" id="KAK1733505.1"/>
    </source>
</evidence>
<comment type="caution">
    <text evidence="5">The sequence shown here is derived from an EMBL/GenBank/DDBJ whole genome shotgun (WGS) entry which is preliminary data.</text>
</comment>
<name>A0AAD8XU42_9STRA</name>
<comment type="similarity">
    <text evidence="2">Belongs to the CENP-C/MIF2 family.</text>
</comment>
<evidence type="ECO:0000256" key="3">
    <source>
        <dbReference type="ARBA" id="ARBA00023242"/>
    </source>
</evidence>
<gene>
    <name evidence="5" type="ORF">QTG54_015793</name>
</gene>
<dbReference type="PANTHER" id="PTHR16684">
    <property type="entry name" value="CENTROMERE PROTEIN C"/>
    <property type="match status" value="1"/>
</dbReference>
<comment type="subcellular location">
    <subcellularLocation>
        <location evidence="1">Nucleus</location>
    </subcellularLocation>
</comment>
<protein>
    <submittedName>
        <fullName evidence="5">Uncharacterized protein</fullName>
    </submittedName>
</protein>
<dbReference type="Proteomes" id="UP001224775">
    <property type="component" value="Unassembled WGS sequence"/>
</dbReference>
<dbReference type="EMBL" id="JATAAI010000048">
    <property type="protein sequence ID" value="KAK1733505.1"/>
    <property type="molecule type" value="Genomic_DNA"/>
</dbReference>
<feature type="region of interest" description="Disordered" evidence="4">
    <location>
        <begin position="1"/>
        <end position="120"/>
    </location>
</feature>
<dbReference type="InterPro" id="IPR028386">
    <property type="entry name" value="CENP-C/Mif2/cnp3"/>
</dbReference>
<reference evidence="5" key="1">
    <citation type="submission" date="2023-06" db="EMBL/GenBank/DDBJ databases">
        <title>Survivors Of The Sea: Transcriptome response of Skeletonema marinoi to long-term dormancy.</title>
        <authorList>
            <person name="Pinder M.I.M."/>
            <person name="Kourtchenko O."/>
            <person name="Robertson E.K."/>
            <person name="Larsson T."/>
            <person name="Maumus F."/>
            <person name="Osuna-Cruz C.M."/>
            <person name="Vancaester E."/>
            <person name="Stenow R."/>
            <person name="Vandepoele K."/>
            <person name="Ploug H."/>
            <person name="Bruchert V."/>
            <person name="Godhe A."/>
            <person name="Topel M."/>
        </authorList>
    </citation>
    <scope>NUCLEOTIDE SEQUENCE</scope>
    <source>
        <strain evidence="5">R05AC</strain>
    </source>
</reference>
<accession>A0AAD8XU42</accession>
<keyword evidence="6" id="KW-1185">Reference proteome</keyword>
<dbReference type="GO" id="GO:0051455">
    <property type="term" value="P:spindle attachment to meiosis I kinetochore"/>
    <property type="evidence" value="ECO:0007669"/>
    <property type="project" value="TreeGrafter"/>
</dbReference>
<dbReference type="GO" id="GO:0051382">
    <property type="term" value="P:kinetochore assembly"/>
    <property type="evidence" value="ECO:0007669"/>
    <property type="project" value="InterPro"/>
</dbReference>
<sequence>MSNTQDNSNALTATAEEDSATTPKQPSSFTDDDGDDHQHTLISKVSTAAPPCSDESIDDSSASGRDKKEQDPPLTPTSTKGQHIAGSKVVTPASDTKNKTSEDPTSPGRSPLRKSTRTRFEPIEWWKSERVVFGPNNEDGCLGKAMGDMPIVTHVGKALPTPYEDVELKRKPPAKAAAGSKCDGKKRSGEKAIMRVEDMPQFDDKALRKKYKKTFSEAEFGSIWSETFEETSETKIISRLSNRNYEQFPLSKKRKREESDKVGQASHAFDVQTDDDDLFPGYIAGNVVLPPKAIKDAERVGFLSNVFSVGDCQPNSLEFALADPQGVQFDEKTAQRFLLSKAGVEVLMALVFFERGFSGHFSARLACRIRNYLHNYME</sequence>
<evidence type="ECO:0000256" key="4">
    <source>
        <dbReference type="SAM" id="MobiDB-lite"/>
    </source>
</evidence>